<gene>
    <name evidence="1" type="ORF">DPMN_150429</name>
</gene>
<evidence type="ECO:0000313" key="2">
    <source>
        <dbReference type="Proteomes" id="UP000828390"/>
    </source>
</evidence>
<comment type="caution">
    <text evidence="1">The sequence shown here is derived from an EMBL/GenBank/DDBJ whole genome shotgun (WGS) entry which is preliminary data.</text>
</comment>
<dbReference type="EMBL" id="JAIWYP010000007">
    <property type="protein sequence ID" value="KAH3796854.1"/>
    <property type="molecule type" value="Genomic_DNA"/>
</dbReference>
<dbReference type="AlphaFoldDB" id="A0A9D4FDB5"/>
<dbReference type="Proteomes" id="UP000828390">
    <property type="component" value="Unassembled WGS sequence"/>
</dbReference>
<accession>A0A9D4FDB5</accession>
<evidence type="ECO:0000313" key="1">
    <source>
        <dbReference type="EMBL" id="KAH3796854.1"/>
    </source>
</evidence>
<keyword evidence="2" id="KW-1185">Reference proteome</keyword>
<protein>
    <submittedName>
        <fullName evidence="1">Uncharacterized protein</fullName>
    </submittedName>
</protein>
<reference evidence="1" key="2">
    <citation type="submission" date="2020-11" db="EMBL/GenBank/DDBJ databases">
        <authorList>
            <person name="McCartney M.A."/>
            <person name="Auch B."/>
            <person name="Kono T."/>
            <person name="Mallez S."/>
            <person name="Becker A."/>
            <person name="Gohl D.M."/>
            <person name="Silverstein K.A.T."/>
            <person name="Koren S."/>
            <person name="Bechman K.B."/>
            <person name="Herman A."/>
            <person name="Abrahante J.E."/>
            <person name="Garbe J."/>
        </authorList>
    </citation>
    <scope>NUCLEOTIDE SEQUENCE</scope>
    <source>
        <strain evidence="1">Duluth1</strain>
        <tissue evidence="1">Whole animal</tissue>
    </source>
</reference>
<proteinExistence type="predicted"/>
<reference evidence="1" key="1">
    <citation type="journal article" date="2019" name="bioRxiv">
        <title>The Genome of the Zebra Mussel, Dreissena polymorpha: A Resource for Invasive Species Research.</title>
        <authorList>
            <person name="McCartney M.A."/>
            <person name="Auch B."/>
            <person name="Kono T."/>
            <person name="Mallez S."/>
            <person name="Zhang Y."/>
            <person name="Obille A."/>
            <person name="Becker A."/>
            <person name="Abrahante J.E."/>
            <person name="Garbe J."/>
            <person name="Badalamenti J.P."/>
            <person name="Herman A."/>
            <person name="Mangelson H."/>
            <person name="Liachko I."/>
            <person name="Sullivan S."/>
            <person name="Sone E.D."/>
            <person name="Koren S."/>
            <person name="Silverstein K.A.T."/>
            <person name="Beckman K.B."/>
            <person name="Gohl D.M."/>
        </authorList>
    </citation>
    <scope>NUCLEOTIDE SEQUENCE</scope>
    <source>
        <strain evidence="1">Duluth1</strain>
        <tissue evidence="1">Whole animal</tissue>
    </source>
</reference>
<organism evidence="1 2">
    <name type="scientific">Dreissena polymorpha</name>
    <name type="common">Zebra mussel</name>
    <name type="synonym">Mytilus polymorpha</name>
    <dbReference type="NCBI Taxonomy" id="45954"/>
    <lineage>
        <taxon>Eukaryota</taxon>
        <taxon>Metazoa</taxon>
        <taxon>Spiralia</taxon>
        <taxon>Lophotrochozoa</taxon>
        <taxon>Mollusca</taxon>
        <taxon>Bivalvia</taxon>
        <taxon>Autobranchia</taxon>
        <taxon>Heteroconchia</taxon>
        <taxon>Euheterodonta</taxon>
        <taxon>Imparidentia</taxon>
        <taxon>Neoheterodontei</taxon>
        <taxon>Myida</taxon>
        <taxon>Dreissenoidea</taxon>
        <taxon>Dreissenidae</taxon>
        <taxon>Dreissena</taxon>
    </lineage>
</organism>
<name>A0A9D4FDB5_DREPO</name>
<sequence length="63" mass="7516">MKKMPRGTAEIMDFCDKRIKLRREKYPSKESNRQVRKNMKVAKDEWIDAQRINADKEMITGSN</sequence>